<dbReference type="NCBIfam" id="NF002332">
    <property type="entry name" value="PRK01293.1"/>
    <property type="match status" value="1"/>
</dbReference>
<proteinExistence type="predicted"/>
<dbReference type="InterPro" id="IPR049180">
    <property type="entry name" value="MdcG_C"/>
</dbReference>
<dbReference type="RefSeq" id="WP_169205380.1">
    <property type="nucleotide sequence ID" value="NZ_CP059560.1"/>
</dbReference>
<evidence type="ECO:0000313" key="5">
    <source>
        <dbReference type="EMBL" id="NMF87942.1"/>
    </source>
</evidence>
<name>A0ABX1MS62_9RHOO</name>
<dbReference type="InterPro" id="IPR017557">
    <property type="entry name" value="Holo-ACP_synthase"/>
</dbReference>
<comment type="caution">
    <text evidence="5">The sequence shown here is derived from an EMBL/GenBank/DDBJ whole genome shotgun (WGS) entry which is preliminary data.</text>
</comment>
<keyword evidence="2" id="KW-0548">Nucleotidyltransferase</keyword>
<sequence>MNTAFRPHDLLWLRDPGALRGPLPGWVRAAWPVVVRRAEAAQPGLVAVGLRGSSRAERHASWVARDAVLRALSPETLAQGVRAGGERPAHPVLDTLHRLVPPLDEIGLAWGPAGSTAFALATGAAILHANSDLDLVLRAAVAPSALQRRRLQALQGGVACRLDIQIETGAGAFALNEWLAGRGRVLLKTDRGPVLVADPWAYRNERGEAA</sequence>
<organism evidence="5 6">
    <name type="scientific">Aromatoleum petrolei</name>
    <dbReference type="NCBI Taxonomy" id="76116"/>
    <lineage>
        <taxon>Bacteria</taxon>
        <taxon>Pseudomonadati</taxon>
        <taxon>Pseudomonadota</taxon>
        <taxon>Betaproteobacteria</taxon>
        <taxon>Rhodocyclales</taxon>
        <taxon>Rhodocyclaceae</taxon>
        <taxon>Aromatoleum</taxon>
    </lineage>
</organism>
<dbReference type="Pfam" id="PF10620">
    <property type="entry name" value="MdcG"/>
    <property type="match status" value="1"/>
</dbReference>
<keyword evidence="6" id="KW-1185">Reference proteome</keyword>
<dbReference type="Proteomes" id="UP000652074">
    <property type="component" value="Unassembled WGS sequence"/>
</dbReference>
<evidence type="ECO:0000256" key="2">
    <source>
        <dbReference type="ARBA" id="ARBA00022695"/>
    </source>
</evidence>
<protein>
    <submittedName>
        <fullName evidence="5">Malonate decarboxylase holo-ACP synthase</fullName>
    </submittedName>
</protein>
<evidence type="ECO:0000259" key="4">
    <source>
        <dbReference type="Pfam" id="PF20866"/>
    </source>
</evidence>
<feature type="domain" description="Phosphoribosyl-dephospho-CoA transferase MdcG C-terminal" evidence="3">
    <location>
        <begin position="88"/>
        <end position="199"/>
    </location>
</feature>
<evidence type="ECO:0000313" key="6">
    <source>
        <dbReference type="Proteomes" id="UP000652074"/>
    </source>
</evidence>
<dbReference type="EMBL" id="WTVR01000008">
    <property type="protein sequence ID" value="NMF87942.1"/>
    <property type="molecule type" value="Genomic_DNA"/>
</dbReference>
<dbReference type="InterPro" id="IPR048903">
    <property type="entry name" value="MdcG_N"/>
</dbReference>
<reference evidence="5 6" key="1">
    <citation type="submission" date="2019-12" db="EMBL/GenBank/DDBJ databases">
        <title>Comparative genomics gives insights into the taxonomy of the Azoarcus-Aromatoleum group and reveals separate origins of nif in the plant-associated Azoarcus and non-plant-associated Aromatoleum sub-groups.</title>
        <authorList>
            <person name="Lafos M."/>
            <person name="Maluk M."/>
            <person name="Batista M."/>
            <person name="Junghare M."/>
            <person name="Carmona M."/>
            <person name="Faoro H."/>
            <person name="Cruz L.M."/>
            <person name="Battistoni F."/>
            <person name="De Souza E."/>
            <person name="Pedrosa F."/>
            <person name="Chen W.-M."/>
            <person name="Poole P.S."/>
            <person name="Dixon R.A."/>
            <person name="James E.K."/>
        </authorList>
    </citation>
    <scope>NUCLEOTIDE SEQUENCE [LARGE SCALE GENOMIC DNA]</scope>
    <source>
        <strain evidence="5 6">ToN1</strain>
    </source>
</reference>
<evidence type="ECO:0000256" key="1">
    <source>
        <dbReference type="ARBA" id="ARBA00022679"/>
    </source>
</evidence>
<gene>
    <name evidence="5" type="ORF">GPA26_05550</name>
</gene>
<evidence type="ECO:0000259" key="3">
    <source>
        <dbReference type="Pfam" id="PF10620"/>
    </source>
</evidence>
<accession>A0ABX1MS62</accession>
<dbReference type="NCBIfam" id="TIGR03135">
    <property type="entry name" value="malonate_mdcG"/>
    <property type="match status" value="1"/>
</dbReference>
<feature type="domain" description="Phosphoribosyl-dephospho-CoA transferase MdcG N-terminal" evidence="4">
    <location>
        <begin position="6"/>
        <end position="74"/>
    </location>
</feature>
<dbReference type="Pfam" id="PF20866">
    <property type="entry name" value="MdcG_N"/>
    <property type="match status" value="1"/>
</dbReference>
<keyword evidence="1" id="KW-0808">Transferase</keyword>